<reference evidence="1" key="1">
    <citation type="journal article" date="2017" name="Nature">
        <title>The sunflower genome provides insights into oil metabolism, flowering and Asterid evolution.</title>
        <authorList>
            <person name="Badouin H."/>
            <person name="Gouzy J."/>
            <person name="Grassa C.J."/>
            <person name="Murat F."/>
            <person name="Staton S.E."/>
            <person name="Cottret L."/>
            <person name="Lelandais-Briere C."/>
            <person name="Owens G.L."/>
            <person name="Carrere S."/>
            <person name="Mayjonade B."/>
            <person name="Legrand L."/>
            <person name="Gill N."/>
            <person name="Kane N.C."/>
            <person name="Bowers J.E."/>
            <person name="Hubner S."/>
            <person name="Bellec A."/>
            <person name="Berard A."/>
            <person name="Berges H."/>
            <person name="Blanchet N."/>
            <person name="Boniface M.C."/>
            <person name="Brunel D."/>
            <person name="Catrice O."/>
            <person name="Chaidir N."/>
            <person name="Claudel C."/>
            <person name="Donnadieu C."/>
            <person name="Faraut T."/>
            <person name="Fievet G."/>
            <person name="Helmstetter N."/>
            <person name="King M."/>
            <person name="Knapp S.J."/>
            <person name="Lai Z."/>
            <person name="Le Paslier M.C."/>
            <person name="Lippi Y."/>
            <person name="Lorenzon L."/>
            <person name="Mandel J.R."/>
            <person name="Marage G."/>
            <person name="Marchand G."/>
            <person name="Marquand E."/>
            <person name="Bret-Mestries E."/>
            <person name="Morien E."/>
            <person name="Nambeesan S."/>
            <person name="Nguyen T."/>
            <person name="Pegot-Espagnet P."/>
            <person name="Pouilly N."/>
            <person name="Raftis F."/>
            <person name="Sallet E."/>
            <person name="Schiex T."/>
            <person name="Thomas J."/>
            <person name="Vandecasteele C."/>
            <person name="Vares D."/>
            <person name="Vear F."/>
            <person name="Vautrin S."/>
            <person name="Crespi M."/>
            <person name="Mangin B."/>
            <person name="Burke J.M."/>
            <person name="Salse J."/>
            <person name="Munos S."/>
            <person name="Vincourt P."/>
            <person name="Rieseberg L.H."/>
            <person name="Langlade N.B."/>
        </authorList>
    </citation>
    <scope>NUCLEOTIDE SEQUENCE</scope>
    <source>
        <tissue evidence="1">Leaves</tissue>
    </source>
</reference>
<dbReference type="SUPFAM" id="SSF57756">
    <property type="entry name" value="Retrovirus zinc finger-like domains"/>
    <property type="match status" value="1"/>
</dbReference>
<dbReference type="Proteomes" id="UP000215914">
    <property type="component" value="Unassembled WGS sequence"/>
</dbReference>
<dbReference type="InterPro" id="IPR036875">
    <property type="entry name" value="Znf_CCHC_sf"/>
</dbReference>
<keyword evidence="2" id="KW-1185">Reference proteome</keyword>
<dbReference type="EMBL" id="MNCJ02000320">
    <property type="protein sequence ID" value="KAF5805771.1"/>
    <property type="molecule type" value="Genomic_DNA"/>
</dbReference>
<dbReference type="Gramene" id="mRNA:HanXRQr2_Chr05g0213391">
    <property type="protein sequence ID" value="CDS:HanXRQr2_Chr05g0213391.1"/>
    <property type="gene ID" value="HanXRQr2_Chr05g0213391"/>
</dbReference>
<evidence type="ECO:0000313" key="1">
    <source>
        <dbReference type="EMBL" id="KAF5805771.1"/>
    </source>
</evidence>
<accession>A0A9K3IZS4</accession>
<proteinExistence type="predicted"/>
<evidence type="ECO:0000313" key="2">
    <source>
        <dbReference type="Proteomes" id="UP000215914"/>
    </source>
</evidence>
<organism evidence="1 2">
    <name type="scientific">Helianthus annuus</name>
    <name type="common">Common sunflower</name>
    <dbReference type="NCBI Taxonomy" id="4232"/>
    <lineage>
        <taxon>Eukaryota</taxon>
        <taxon>Viridiplantae</taxon>
        <taxon>Streptophyta</taxon>
        <taxon>Embryophyta</taxon>
        <taxon>Tracheophyta</taxon>
        <taxon>Spermatophyta</taxon>
        <taxon>Magnoliopsida</taxon>
        <taxon>eudicotyledons</taxon>
        <taxon>Gunneridae</taxon>
        <taxon>Pentapetalae</taxon>
        <taxon>asterids</taxon>
        <taxon>campanulids</taxon>
        <taxon>Asterales</taxon>
        <taxon>Asteraceae</taxon>
        <taxon>Asteroideae</taxon>
        <taxon>Heliantheae alliance</taxon>
        <taxon>Heliantheae</taxon>
        <taxon>Helianthus</taxon>
    </lineage>
</organism>
<dbReference type="AlphaFoldDB" id="A0A9K3IZS4"/>
<comment type="caution">
    <text evidence="1">The sequence shown here is derived from an EMBL/GenBank/DDBJ whole genome shotgun (WGS) entry which is preliminary data.</text>
</comment>
<reference evidence="1" key="2">
    <citation type="submission" date="2020-06" db="EMBL/GenBank/DDBJ databases">
        <title>Helianthus annuus Genome sequencing and assembly Release 2.</title>
        <authorList>
            <person name="Gouzy J."/>
            <person name="Langlade N."/>
            <person name="Munos S."/>
        </authorList>
    </citation>
    <scope>NUCLEOTIDE SEQUENCE</scope>
    <source>
        <tissue evidence="1">Leaves</tissue>
    </source>
</reference>
<protein>
    <submittedName>
        <fullName evidence="1">Transcription factor interactor and regulator CCHC(Zn) family</fullName>
    </submittedName>
</protein>
<dbReference type="Gene3D" id="4.10.60.10">
    <property type="entry name" value="Zinc finger, CCHC-type"/>
    <property type="match status" value="1"/>
</dbReference>
<name>A0A9K3IZS4_HELAN</name>
<sequence>MVFLALILESYESLVAGKIGNTNLTKEDYDQIDPEEMELIDIRWCMASVIRRAQRFMEIIGRQSIGGPSTKLGFDKSKVTFFKCKQKGHFKRECRNSTADETANPFRDDYYRKAVYHRNREEPSKLKQIEDNQGKEKWRALAVIQDEEGFNWNDFLPEEDFVGSAFMAQVEPEPAYHRERQLAHLQMKRIREAYKEAVKAKRWDLDRECYLDPKGNVCTDPKTIVFEALVKSIPSEEEQIKIDAAKGLKKIDYERRDMRNLRSLRSWMKESLT</sequence>
<dbReference type="GO" id="GO:0008270">
    <property type="term" value="F:zinc ion binding"/>
    <property type="evidence" value="ECO:0007669"/>
    <property type="project" value="InterPro"/>
</dbReference>
<gene>
    <name evidence="1" type="ORF">HanXRQr2_Chr05g0213391</name>
</gene>
<dbReference type="GO" id="GO:0003676">
    <property type="term" value="F:nucleic acid binding"/>
    <property type="evidence" value="ECO:0007669"/>
    <property type="project" value="InterPro"/>
</dbReference>